<feature type="chain" id="PRO_5039403108" evidence="1">
    <location>
        <begin position="22"/>
        <end position="232"/>
    </location>
</feature>
<sequence length="232" mass="25586">MLKRKLILALSLMAMALPLMAQPEAGTFSIIPKVGVDITNVTGDHLYEYGDMGTYSLKGKYQPGFTGGVEAMYQAMPRLAVSLGVMYAQEGSRHSDIELGQGEARVGINENNLTFNYLQVPIMAHVYVAKGLSLNAGVRLGFLLSASHEYDTVDITYDDISGTREYGESHSYDEDIKSFCKTTSVSIPVGVSYEYMNVVLDARYHFPLTKTFKETSGKHQGFTVTVGYKFDL</sequence>
<dbReference type="EMBL" id="DXBE01000069">
    <property type="protein sequence ID" value="HIZ70069.1"/>
    <property type="molecule type" value="Genomic_DNA"/>
</dbReference>
<feature type="signal peptide" evidence="1">
    <location>
        <begin position="1"/>
        <end position="21"/>
    </location>
</feature>
<protein>
    <submittedName>
        <fullName evidence="3">PorT family protein</fullName>
    </submittedName>
</protein>
<dbReference type="AlphaFoldDB" id="A0A9D2FZ58"/>
<evidence type="ECO:0000313" key="3">
    <source>
        <dbReference type="EMBL" id="HIZ70069.1"/>
    </source>
</evidence>
<evidence type="ECO:0000313" key="4">
    <source>
        <dbReference type="Proteomes" id="UP000824055"/>
    </source>
</evidence>
<organism evidence="3 4">
    <name type="scientific">Candidatus Prevotella avicola</name>
    <dbReference type="NCBI Taxonomy" id="2838738"/>
    <lineage>
        <taxon>Bacteria</taxon>
        <taxon>Pseudomonadati</taxon>
        <taxon>Bacteroidota</taxon>
        <taxon>Bacteroidia</taxon>
        <taxon>Bacteroidales</taxon>
        <taxon>Prevotellaceae</taxon>
        <taxon>Prevotella</taxon>
    </lineage>
</organism>
<proteinExistence type="predicted"/>
<evidence type="ECO:0000259" key="2">
    <source>
        <dbReference type="Pfam" id="PF13568"/>
    </source>
</evidence>
<evidence type="ECO:0000256" key="1">
    <source>
        <dbReference type="SAM" id="SignalP"/>
    </source>
</evidence>
<accession>A0A9D2FZ58</accession>
<keyword evidence="1" id="KW-0732">Signal</keyword>
<dbReference type="InterPro" id="IPR025665">
    <property type="entry name" value="Beta-barrel_OMP_2"/>
</dbReference>
<dbReference type="Proteomes" id="UP000824055">
    <property type="component" value="Unassembled WGS sequence"/>
</dbReference>
<comment type="caution">
    <text evidence="3">The sequence shown here is derived from an EMBL/GenBank/DDBJ whole genome shotgun (WGS) entry which is preliminary data.</text>
</comment>
<gene>
    <name evidence="3" type="ORF">H9966_09415</name>
</gene>
<reference evidence="3" key="1">
    <citation type="journal article" date="2021" name="PeerJ">
        <title>Extensive microbial diversity within the chicken gut microbiome revealed by metagenomics and culture.</title>
        <authorList>
            <person name="Gilroy R."/>
            <person name="Ravi A."/>
            <person name="Getino M."/>
            <person name="Pursley I."/>
            <person name="Horton D.L."/>
            <person name="Alikhan N.F."/>
            <person name="Baker D."/>
            <person name="Gharbi K."/>
            <person name="Hall N."/>
            <person name="Watson M."/>
            <person name="Adriaenssens E.M."/>
            <person name="Foster-Nyarko E."/>
            <person name="Jarju S."/>
            <person name="Secka A."/>
            <person name="Antonio M."/>
            <person name="Oren A."/>
            <person name="Chaudhuri R.R."/>
            <person name="La Ragione R."/>
            <person name="Hildebrand F."/>
            <person name="Pallen M.J."/>
        </authorList>
    </citation>
    <scope>NUCLEOTIDE SEQUENCE</scope>
    <source>
        <strain evidence="3">ChiHecec3B27-8219</strain>
    </source>
</reference>
<name>A0A9D2FZ58_9BACT</name>
<dbReference type="Pfam" id="PF13568">
    <property type="entry name" value="OMP_b-brl_2"/>
    <property type="match status" value="1"/>
</dbReference>
<reference evidence="3" key="2">
    <citation type="submission" date="2021-04" db="EMBL/GenBank/DDBJ databases">
        <authorList>
            <person name="Gilroy R."/>
        </authorList>
    </citation>
    <scope>NUCLEOTIDE SEQUENCE</scope>
    <source>
        <strain evidence="3">ChiHecec3B27-8219</strain>
    </source>
</reference>
<feature type="domain" description="Outer membrane protein beta-barrel" evidence="2">
    <location>
        <begin position="21"/>
        <end position="212"/>
    </location>
</feature>